<gene>
    <name evidence="14" type="ORF">N7505_012071</name>
</gene>
<evidence type="ECO:0000256" key="1">
    <source>
        <dbReference type="ARBA" id="ARBA00010140"/>
    </source>
</evidence>
<feature type="compositionally biased region" description="Polar residues" evidence="11">
    <location>
        <begin position="1214"/>
        <end position="1238"/>
    </location>
</feature>
<feature type="compositionally biased region" description="Low complexity" evidence="11">
    <location>
        <begin position="1469"/>
        <end position="1483"/>
    </location>
</feature>
<dbReference type="SUPFAM" id="SSF46785">
    <property type="entry name" value="Winged helix' DNA-binding domain"/>
    <property type="match status" value="1"/>
</dbReference>
<dbReference type="Gene3D" id="1.10.10.10">
    <property type="entry name" value="Winged helix-like DNA-binding domain superfamily/Winged helix DNA-binding domain"/>
    <property type="match status" value="1"/>
</dbReference>
<proteinExistence type="inferred from homology"/>
<dbReference type="InterPro" id="IPR057842">
    <property type="entry name" value="WH_MER3"/>
</dbReference>
<dbReference type="Pfam" id="PF00270">
    <property type="entry name" value="DEAD"/>
    <property type="match status" value="1"/>
</dbReference>
<evidence type="ECO:0000313" key="14">
    <source>
        <dbReference type="EMBL" id="KAJ5253408.1"/>
    </source>
</evidence>
<dbReference type="Gene3D" id="1.10.3380.10">
    <property type="entry name" value="Sec63 N-terminal domain-like domain"/>
    <property type="match status" value="1"/>
</dbReference>
<dbReference type="PROSITE" id="PS51192">
    <property type="entry name" value="HELICASE_ATP_BIND_1"/>
    <property type="match status" value="1"/>
</dbReference>
<feature type="compositionally biased region" description="Polar residues" evidence="11">
    <location>
        <begin position="146"/>
        <end position="157"/>
    </location>
</feature>
<feature type="compositionally biased region" description="Basic and acidic residues" evidence="11">
    <location>
        <begin position="1263"/>
        <end position="1280"/>
    </location>
</feature>
<comment type="similarity">
    <text evidence="1">Belongs to the helicase family. SKI2 subfamily.</text>
</comment>
<dbReference type="SUPFAM" id="SSF158702">
    <property type="entry name" value="Sec63 N-terminal domain-like"/>
    <property type="match status" value="1"/>
</dbReference>
<feature type="compositionally biased region" description="Polar residues" evidence="11">
    <location>
        <begin position="22"/>
        <end position="32"/>
    </location>
</feature>
<evidence type="ECO:0000256" key="5">
    <source>
        <dbReference type="ARBA" id="ARBA00022840"/>
    </source>
</evidence>
<dbReference type="InterPro" id="IPR052247">
    <property type="entry name" value="Meiotic_Crossover_Helicase"/>
</dbReference>
<dbReference type="Proteomes" id="UP001220256">
    <property type="component" value="Unassembled WGS sequence"/>
</dbReference>
<dbReference type="InterPro" id="IPR004179">
    <property type="entry name" value="Sec63-dom"/>
</dbReference>
<dbReference type="Pfam" id="PF23445">
    <property type="entry name" value="WHD_SNRNP200"/>
    <property type="match status" value="1"/>
</dbReference>
<dbReference type="InterPro" id="IPR014001">
    <property type="entry name" value="Helicase_ATP-bd"/>
</dbReference>
<sequence>MRRHHQNPNFKPFQVPNKRRTNAPSPSKSSRTGIIDQRLIQGSQQPQYNSSSPRKPFDGLASSAHDEDPQLDDFDLELLASEDRDEAIRDSGFRVPTSTPLQPSRQSDLHPPQFSRFFQPSSSIGSSDPILGPLSSPLALFRQKKNGTQTGQRSLETNRPYHDETSQSSPQGPITQASQEALIGNRPRNPFSNIPPSVRGIVLVSVNDLPENYRSMFPFPLFNAIQSKSFHSVYNSNDNIVLSAPTGSGKTVVMELAICRLLNTLKDERFKVVYQAPTKSLCSERFRDWNSKFSSLNLKCAELTGDTDHMQLRNVQASQIIITTPEKWDSMTRKWKDHMKLMQLVKLFLIDEVHILKETRGATLEAVVSRMKNIGSNVRFVALSATIPNSEDIATWLGKDATNQHVPAHREHFGEEFRPVVLKKIVYGYASSLNDFAFDKVCGSKLPEVIGMHSCKKPILIFCCTRNSSLATAKELARLFTLTNPPARLWKEPKKRLEAHNEDLKTTLVAGVAFHHAGLGPADRHTVETGFREGNISIICCTSTLAVGINLPCHLVIIKNTVSWQDGGCKEYSDLEMMQMLGRAGRPQFDDSATAVILTRKERVAHYERLVQGSESLESCLHLNLIDHLNAEIGLGNISDIESAVKWLAGTFLFVRLRRNPTHYKLKEGANQEDEDKLLRQICEKDVDLLRKCGLVQAESLSSTQFGDAMARYYIRFETMKVLLSLKPKPTLSETLNVIAQAEEFREIRLKAGEKLLYREINRDPGIRFPIKVDLALQAHKISLLLQSELGAIEYPDSEQFQKHKFTFQQDKSLVFAHVNRLIRCLIDCQIARGDSIAIRNALELARSFGAKAWDHSPLQMKQIEQVGVVAVRKLAAAGITSIEGLESAEPHQIEMVLSKNPPFGSKLLSRLKEFPKLRISVKMLAKEVRMNYVNVRFKVEVAFMNDKTPTYFQRRPVHVCCLVERSDGNMVDLRRASAIKLQDKLEIELTAELTSADHVIVCHAMCDEIAGTWRQAELRLNLPSRLFAAMRDKNANAQNTGASNIQSRHSEENLSSKDATKLKAHTFRSHDRVMANTKTKSRRDADDFDGDDLQLDDFLIANERRDKPKEPTKPQPPQFEDIGWFSIDATPPTPAKRAPPKVSNLQEDDWAVDIDEAEEEYEPVRLANGKWACNHKCKDKSSCKHFCCREGLEKPPKPPKRSIPATQKEAGLNQLTISASITKPTPKNSSSSRNQMAKQRVTGPKNDDHVSKMKKMSTSQAGKKDPSREESVLSEKDKNLPSYTRKREKTSTKPLYSDYGDEVFDDLPSPSRLLGNRASGFATSVSPVVNNQTKSNITDVAVKRTKKPKNRDPEPSPSASLPNLAQKERTKPSISKPQHEIIEIPDDTPPDSTELPLAIEKGSPVKQSTLPLPERADQPPNLKRKASQDETRTEELKKRAKQSPFVSALEAHPSDLLNNEQPLGSEQPASPVSSASPVSPAAVSPMLAGRMDLTAKWDDGIDLLDEFKDIIKFI</sequence>
<dbReference type="EC" id="5.6.2.4" evidence="9"/>
<name>A0ABQ8W0J1_PENCH</name>
<comment type="catalytic activity">
    <reaction evidence="10">
        <text>ATP + H2O = ADP + phosphate + H(+)</text>
        <dbReference type="Rhea" id="RHEA:13065"/>
        <dbReference type="ChEBI" id="CHEBI:15377"/>
        <dbReference type="ChEBI" id="CHEBI:15378"/>
        <dbReference type="ChEBI" id="CHEBI:30616"/>
        <dbReference type="ChEBI" id="CHEBI:43474"/>
        <dbReference type="ChEBI" id="CHEBI:456216"/>
        <dbReference type="EC" id="5.6.2.4"/>
    </reaction>
</comment>
<feature type="compositionally biased region" description="Low complexity" evidence="11">
    <location>
        <begin position="111"/>
        <end position="123"/>
    </location>
</feature>
<feature type="compositionally biased region" description="Basic and acidic residues" evidence="11">
    <location>
        <begin position="1367"/>
        <end position="1383"/>
    </location>
</feature>
<dbReference type="InterPro" id="IPR036390">
    <property type="entry name" value="WH_DNA-bd_sf"/>
</dbReference>
<dbReference type="Pfam" id="PF00271">
    <property type="entry name" value="Helicase_C"/>
    <property type="match status" value="1"/>
</dbReference>
<reference evidence="14 15" key="1">
    <citation type="journal article" date="2023" name="IMA Fungus">
        <title>Comparative genomic study of the Penicillium genus elucidates a diverse pangenome and 15 lateral gene transfer events.</title>
        <authorList>
            <person name="Petersen C."/>
            <person name="Sorensen T."/>
            <person name="Nielsen M.R."/>
            <person name="Sondergaard T.E."/>
            <person name="Sorensen J.L."/>
            <person name="Fitzpatrick D.A."/>
            <person name="Frisvad J.C."/>
            <person name="Nielsen K.L."/>
        </authorList>
    </citation>
    <scope>NUCLEOTIDE SEQUENCE [LARGE SCALE GENOMIC DNA]</scope>
    <source>
        <strain evidence="14 15">IBT 3361</strain>
    </source>
</reference>
<dbReference type="InterPro" id="IPR036388">
    <property type="entry name" value="WH-like_DNA-bd_sf"/>
</dbReference>
<feature type="region of interest" description="Disordered" evidence="11">
    <location>
        <begin position="1"/>
        <end position="72"/>
    </location>
</feature>
<keyword evidence="5" id="KW-0067">ATP-binding</keyword>
<feature type="compositionally biased region" description="Basic and acidic residues" evidence="11">
    <location>
        <begin position="1427"/>
        <end position="1438"/>
    </location>
</feature>
<feature type="region of interest" description="Disordered" evidence="11">
    <location>
        <begin position="1103"/>
        <end position="1146"/>
    </location>
</feature>
<evidence type="ECO:0000256" key="11">
    <source>
        <dbReference type="SAM" id="MobiDB-lite"/>
    </source>
</evidence>
<evidence type="ECO:0000256" key="10">
    <source>
        <dbReference type="ARBA" id="ARBA00048988"/>
    </source>
</evidence>
<protein>
    <recommendedName>
        <fullName evidence="9">DNA 3'-5' helicase</fullName>
        <ecNumber evidence="9">5.6.2.4</ecNumber>
    </recommendedName>
</protein>
<feature type="domain" description="Helicase C-terminal" evidence="13">
    <location>
        <begin position="445"/>
        <end position="633"/>
    </location>
</feature>
<evidence type="ECO:0000313" key="15">
    <source>
        <dbReference type="Proteomes" id="UP001220256"/>
    </source>
</evidence>
<feature type="compositionally biased region" description="Polar residues" evidence="11">
    <location>
        <begin position="1038"/>
        <end position="1048"/>
    </location>
</feature>
<dbReference type="CDD" id="cd18795">
    <property type="entry name" value="SF2_C_Ski2"/>
    <property type="match status" value="1"/>
</dbReference>
<keyword evidence="4" id="KW-0347">Helicase</keyword>
<dbReference type="SMART" id="SM00490">
    <property type="entry name" value="HELICc"/>
    <property type="match status" value="1"/>
</dbReference>
<feature type="region of interest" description="Disordered" evidence="11">
    <location>
        <begin position="1191"/>
        <end position="1483"/>
    </location>
</feature>
<dbReference type="Pfam" id="PF02889">
    <property type="entry name" value="Sec63"/>
    <property type="match status" value="1"/>
</dbReference>
<feature type="compositionally biased region" description="Polar residues" evidence="11">
    <location>
        <begin position="40"/>
        <end position="53"/>
    </location>
</feature>
<evidence type="ECO:0000256" key="7">
    <source>
        <dbReference type="ARBA" id="ARBA00023254"/>
    </source>
</evidence>
<keyword evidence="6" id="KW-0413">Isomerase</keyword>
<evidence type="ECO:0000256" key="6">
    <source>
        <dbReference type="ARBA" id="ARBA00023235"/>
    </source>
</evidence>
<dbReference type="PROSITE" id="PS51194">
    <property type="entry name" value="HELICASE_CTER"/>
    <property type="match status" value="1"/>
</dbReference>
<feature type="compositionally biased region" description="Polar residues" evidence="11">
    <location>
        <begin position="1322"/>
        <end position="1339"/>
    </location>
</feature>
<dbReference type="InterPro" id="IPR001650">
    <property type="entry name" value="Helicase_C-like"/>
</dbReference>
<dbReference type="SMART" id="SM00487">
    <property type="entry name" value="DEXDc"/>
    <property type="match status" value="1"/>
</dbReference>
<comment type="catalytic activity">
    <reaction evidence="8">
        <text>Couples ATP hydrolysis with the unwinding of duplex DNA by translocating in the 3'-5' direction.</text>
        <dbReference type="EC" id="5.6.2.4"/>
    </reaction>
</comment>
<feature type="region of interest" description="Disordered" evidence="11">
    <location>
        <begin position="1038"/>
        <end position="1090"/>
    </location>
</feature>
<keyword evidence="3" id="KW-0378">Hydrolase</keyword>
<feature type="compositionally biased region" description="Basic and acidic residues" evidence="11">
    <location>
        <begin position="1103"/>
        <end position="1113"/>
    </location>
</feature>
<evidence type="ECO:0000256" key="4">
    <source>
        <dbReference type="ARBA" id="ARBA00022806"/>
    </source>
</evidence>
<dbReference type="PANTHER" id="PTHR47835">
    <property type="entry name" value="HFM1, ATP DEPENDENT DNA HELICASE HOMOLOG"/>
    <property type="match status" value="1"/>
</dbReference>
<dbReference type="InterPro" id="IPR027417">
    <property type="entry name" value="P-loop_NTPase"/>
</dbReference>
<dbReference type="SUPFAM" id="SSF52540">
    <property type="entry name" value="P-loop containing nucleoside triphosphate hydrolases"/>
    <property type="match status" value="1"/>
</dbReference>
<keyword evidence="7" id="KW-0469">Meiosis</keyword>
<organism evidence="14 15">
    <name type="scientific">Penicillium chrysogenum</name>
    <name type="common">Penicillium notatum</name>
    <dbReference type="NCBI Taxonomy" id="5076"/>
    <lineage>
        <taxon>Eukaryota</taxon>
        <taxon>Fungi</taxon>
        <taxon>Dikarya</taxon>
        <taxon>Ascomycota</taxon>
        <taxon>Pezizomycotina</taxon>
        <taxon>Eurotiomycetes</taxon>
        <taxon>Eurotiomycetidae</taxon>
        <taxon>Eurotiales</taxon>
        <taxon>Aspergillaceae</taxon>
        <taxon>Penicillium</taxon>
        <taxon>Penicillium chrysogenum species complex</taxon>
    </lineage>
</organism>
<feature type="region of interest" description="Disordered" evidence="11">
    <location>
        <begin position="87"/>
        <end position="129"/>
    </location>
</feature>
<evidence type="ECO:0000256" key="3">
    <source>
        <dbReference type="ARBA" id="ARBA00022801"/>
    </source>
</evidence>
<evidence type="ECO:0000256" key="2">
    <source>
        <dbReference type="ARBA" id="ARBA00022741"/>
    </source>
</evidence>
<dbReference type="SMART" id="SM00973">
    <property type="entry name" value="Sec63"/>
    <property type="match status" value="1"/>
</dbReference>
<feature type="domain" description="Helicase ATP-binding" evidence="12">
    <location>
        <begin position="231"/>
        <end position="405"/>
    </location>
</feature>
<evidence type="ECO:0000256" key="8">
    <source>
        <dbReference type="ARBA" id="ARBA00034617"/>
    </source>
</evidence>
<dbReference type="PANTHER" id="PTHR47835:SF3">
    <property type="entry name" value="HELICASE FOR MEIOSIS 1"/>
    <property type="match status" value="1"/>
</dbReference>
<accession>A0ABQ8W0J1</accession>
<evidence type="ECO:0000256" key="9">
    <source>
        <dbReference type="ARBA" id="ARBA00034808"/>
    </source>
</evidence>
<feature type="compositionally biased region" description="Polar residues" evidence="11">
    <location>
        <begin position="96"/>
        <end position="106"/>
    </location>
</feature>
<evidence type="ECO:0000259" key="12">
    <source>
        <dbReference type="PROSITE" id="PS51192"/>
    </source>
</evidence>
<dbReference type="EMBL" id="JAPVEB010000012">
    <property type="protein sequence ID" value="KAJ5253408.1"/>
    <property type="molecule type" value="Genomic_DNA"/>
</dbReference>
<feature type="compositionally biased region" description="Basic and acidic residues" evidence="11">
    <location>
        <begin position="1049"/>
        <end position="1062"/>
    </location>
</feature>
<comment type="caution">
    <text evidence="14">The sequence shown here is derived from an EMBL/GenBank/DDBJ whole genome shotgun (WGS) entry which is preliminary data.</text>
</comment>
<evidence type="ECO:0000259" key="13">
    <source>
        <dbReference type="PROSITE" id="PS51194"/>
    </source>
</evidence>
<dbReference type="Gene3D" id="3.40.50.300">
    <property type="entry name" value="P-loop containing nucleotide triphosphate hydrolases"/>
    <property type="match status" value="2"/>
</dbReference>
<feature type="region of interest" description="Disordered" evidence="11">
    <location>
        <begin position="144"/>
        <end position="174"/>
    </location>
</feature>
<keyword evidence="15" id="KW-1185">Reference proteome</keyword>
<dbReference type="InterPro" id="IPR011545">
    <property type="entry name" value="DEAD/DEAH_box_helicase_dom"/>
</dbReference>
<keyword evidence="2" id="KW-0547">Nucleotide-binding</keyword>